<feature type="coiled-coil region" evidence="4">
    <location>
        <begin position="451"/>
        <end position="478"/>
    </location>
</feature>
<dbReference type="InterPro" id="IPR022092">
    <property type="entry name" value="TMF_DNA-bd"/>
</dbReference>
<feature type="coiled-coil region" evidence="4">
    <location>
        <begin position="508"/>
        <end position="602"/>
    </location>
</feature>
<evidence type="ECO:0000256" key="1">
    <source>
        <dbReference type="ARBA" id="ARBA00004555"/>
    </source>
</evidence>
<comment type="subcellular location">
    <subcellularLocation>
        <location evidence="1">Golgi apparatus</location>
    </subcellularLocation>
</comment>
<dbReference type="EMBL" id="KL363187">
    <property type="protein sequence ID" value="KFD57646.1"/>
    <property type="molecule type" value="Genomic_DNA"/>
</dbReference>
<dbReference type="GO" id="GO:0005794">
    <property type="term" value="C:Golgi apparatus"/>
    <property type="evidence" value="ECO:0007669"/>
    <property type="project" value="UniProtKB-SubCell"/>
</dbReference>
<dbReference type="Pfam" id="PF12325">
    <property type="entry name" value="TMF_TATA_bd"/>
    <property type="match status" value="1"/>
</dbReference>
<name>A0A085NS25_9BILA</name>
<dbReference type="PANTHER" id="PTHR46515:SF1">
    <property type="entry name" value="TATA ELEMENT MODULATORY FACTOR"/>
    <property type="match status" value="1"/>
</dbReference>
<dbReference type="Pfam" id="PF12329">
    <property type="entry name" value="TMF_DNA_bd"/>
    <property type="match status" value="1"/>
</dbReference>
<evidence type="ECO:0000256" key="4">
    <source>
        <dbReference type="SAM" id="Coils"/>
    </source>
</evidence>
<evidence type="ECO:0000256" key="2">
    <source>
        <dbReference type="ARBA" id="ARBA00023034"/>
    </source>
</evidence>
<keyword evidence="9" id="KW-1185">Reference proteome</keyword>
<feature type="coiled-coil region" evidence="4">
    <location>
        <begin position="690"/>
        <end position="724"/>
    </location>
</feature>
<feature type="domain" description="TATA element modulatory factor 1 TATA binding" evidence="6">
    <location>
        <begin position="644"/>
        <end position="746"/>
    </location>
</feature>
<dbReference type="EMBL" id="KL367478">
    <property type="protein sequence ID" value="KFD72271.1"/>
    <property type="molecule type" value="Genomic_DNA"/>
</dbReference>
<proteinExistence type="predicted"/>
<organism evidence="8">
    <name type="scientific">Trichuris suis</name>
    <name type="common">pig whipworm</name>
    <dbReference type="NCBI Taxonomy" id="68888"/>
    <lineage>
        <taxon>Eukaryota</taxon>
        <taxon>Metazoa</taxon>
        <taxon>Ecdysozoa</taxon>
        <taxon>Nematoda</taxon>
        <taxon>Enoplea</taxon>
        <taxon>Dorylaimia</taxon>
        <taxon>Trichinellida</taxon>
        <taxon>Trichuridae</taxon>
        <taxon>Trichuris</taxon>
    </lineage>
</organism>
<evidence type="ECO:0000313" key="8">
    <source>
        <dbReference type="EMBL" id="KFD72271.1"/>
    </source>
</evidence>
<protein>
    <recommendedName>
        <fullName evidence="6">TATA element modulatory factor 1 TATA binding domain-containing protein</fullName>
    </recommendedName>
</protein>
<dbReference type="InterPro" id="IPR052602">
    <property type="entry name" value="Growth_transcription_reg"/>
</dbReference>
<dbReference type="AlphaFoldDB" id="A0A085NS25"/>
<evidence type="ECO:0000256" key="5">
    <source>
        <dbReference type="SAM" id="MobiDB-lite"/>
    </source>
</evidence>
<feature type="non-terminal residue" evidence="8">
    <location>
        <position position="753"/>
    </location>
</feature>
<evidence type="ECO:0000313" key="7">
    <source>
        <dbReference type="EMBL" id="KFD57646.1"/>
    </source>
</evidence>
<dbReference type="PANTHER" id="PTHR46515">
    <property type="entry name" value="TATA ELEMENT MODULATORY FACTOR TMF1"/>
    <property type="match status" value="1"/>
</dbReference>
<evidence type="ECO:0000259" key="6">
    <source>
        <dbReference type="Pfam" id="PF12325"/>
    </source>
</evidence>
<keyword evidence="3 4" id="KW-0175">Coiled coil</keyword>
<dbReference type="InterPro" id="IPR022091">
    <property type="entry name" value="TMF_TATA-bd"/>
</dbReference>
<evidence type="ECO:0000313" key="9">
    <source>
        <dbReference type="Proteomes" id="UP000030764"/>
    </source>
</evidence>
<gene>
    <name evidence="7" type="ORF">M513_01316</name>
    <name evidence="8" type="ORF">M514_01316</name>
</gene>
<dbReference type="Proteomes" id="UP000030764">
    <property type="component" value="Unassembled WGS sequence"/>
</dbReference>
<evidence type="ECO:0000256" key="3">
    <source>
        <dbReference type="ARBA" id="ARBA00023054"/>
    </source>
</evidence>
<dbReference type="Proteomes" id="UP000030758">
    <property type="component" value="Unassembled WGS sequence"/>
</dbReference>
<accession>A0A085NS25</accession>
<feature type="coiled-coil region" evidence="4">
    <location>
        <begin position="250"/>
        <end position="339"/>
    </location>
</feature>
<feature type="region of interest" description="Disordered" evidence="5">
    <location>
        <begin position="140"/>
        <end position="189"/>
    </location>
</feature>
<feature type="coiled-coil region" evidence="4">
    <location>
        <begin position="368"/>
        <end position="395"/>
    </location>
</feature>
<sequence>MSGWLNLAKSALSSAQRRIDHVLDIRSEDESDDADKCVVDRDFAQSACSSSAPSADVSGANLQHPVQLLPAAELTGAFTVANPVVLCPANELENAHICSVDASVRACVEFLVSRVSGDLDESAGLLRGSLVHIPRNNGGAGLKSSECTSPADEAETTLSSDIEMVGTSLDDNGSDRSSDARNANNGDFNGRMGSDVALRALLQRRLLHTSTARNDASVSEIVTVYEKRVTELTERLAVEVSMREQIASEKSKLAEENSRFKNLYQSVKEKEKQIVELLSEGEKLAKRELQQANLIKKLREKEKEQEKAIDKLKDQVKNLSALRQEVNEWKSLYEAQKRSNDKINEDLDHVQGMVSQFQAQIEDSKIQCNQYKLKIDALVRDNAELTAAKATVEHELQVFKDLNSKSKEAELKERLDTVLLECKNETHALKRQIEQANTIINQNHEEHAMLENSLKWEISQLRQKLQFAEMRNQELSEGAADASKPLLKQMESLQTSFRSQQDHWEKVEKLLYDRIKIAEEKLLEAEEKNMQSNFAVSEHEKRAVQLEAKLANSAAELSQLRDKLDELHAELQRRQQCEKRLMEQMQESAHLHQEEMSEERAKCAKLEQCILNYTSSFEAKHQSELDNLKAELLQSAKTVLSLQVELAEERRRAAAELAHGQTPDECQQLQQHRDVLATDLITVSQELNSCKSKLAEYEGIQENYQSLEEKHQALLQMYGEKLEENESLGLELYDVKAMFRKQVTELLKGEEKT</sequence>
<dbReference type="GO" id="GO:0005783">
    <property type="term" value="C:endoplasmic reticulum"/>
    <property type="evidence" value="ECO:0007669"/>
    <property type="project" value="TreeGrafter"/>
</dbReference>
<keyword evidence="2" id="KW-0333">Golgi apparatus</keyword>
<reference evidence="8 9" key="1">
    <citation type="journal article" date="2014" name="Nat. Genet.">
        <title>Genome and transcriptome of the porcine whipworm Trichuris suis.</title>
        <authorList>
            <person name="Jex A.R."/>
            <person name="Nejsum P."/>
            <person name="Schwarz E.M."/>
            <person name="Hu L."/>
            <person name="Young N.D."/>
            <person name="Hall R.S."/>
            <person name="Korhonen P.K."/>
            <person name="Liao S."/>
            <person name="Thamsborg S."/>
            <person name="Xia J."/>
            <person name="Xu P."/>
            <person name="Wang S."/>
            <person name="Scheerlinck J.P."/>
            <person name="Hofmann A."/>
            <person name="Sternberg P.W."/>
            <person name="Wang J."/>
            <person name="Gasser R.B."/>
        </authorList>
    </citation>
    <scope>NUCLEOTIDE SEQUENCE [LARGE SCALE GENOMIC DNA]</scope>
    <source>
        <strain evidence="8">DCEP-RM93F</strain>
        <strain evidence="7">DCEP-RM93M</strain>
    </source>
</reference>